<dbReference type="AlphaFoldDB" id="A0A7W7V788"/>
<dbReference type="SUPFAM" id="SSF55821">
    <property type="entry name" value="YrdC/RibB"/>
    <property type="match status" value="1"/>
</dbReference>
<dbReference type="Gene3D" id="3.90.870.10">
    <property type="entry name" value="DHBP synthase"/>
    <property type="match status" value="1"/>
</dbReference>
<dbReference type="PANTHER" id="PTHR21327">
    <property type="entry name" value="GTP CYCLOHYDROLASE II-RELATED"/>
    <property type="match status" value="1"/>
</dbReference>
<evidence type="ECO:0000256" key="14">
    <source>
        <dbReference type="HAMAP-Rule" id="MF_00180"/>
    </source>
</evidence>
<accession>A0A7W7V788</accession>
<dbReference type="InterPro" id="IPR032677">
    <property type="entry name" value="GTP_cyclohydro_II"/>
</dbReference>
<evidence type="ECO:0000256" key="5">
    <source>
        <dbReference type="ARBA" id="ARBA00005520"/>
    </source>
</evidence>
<evidence type="ECO:0000256" key="1">
    <source>
        <dbReference type="ARBA" id="ARBA00000141"/>
    </source>
</evidence>
<comment type="pathway">
    <text evidence="4 14">Cofactor biosynthesis; riboflavin biosynthesis; 2-hydroxy-3-oxobutyl phosphate from D-ribulose 5-phosphate: step 1/1.</text>
</comment>
<dbReference type="RefSeq" id="WP_183947108.1">
    <property type="nucleotide sequence ID" value="NZ_JACHHX010000002.1"/>
</dbReference>
<dbReference type="SUPFAM" id="SSF142695">
    <property type="entry name" value="RibA-like"/>
    <property type="match status" value="1"/>
</dbReference>
<feature type="binding site" evidence="14">
    <location>
        <position position="32"/>
    </location>
    <ligand>
        <name>D-ribulose 5-phosphate</name>
        <dbReference type="ChEBI" id="CHEBI:58121"/>
    </ligand>
</feature>
<evidence type="ECO:0000256" key="6">
    <source>
        <dbReference type="ARBA" id="ARBA00008976"/>
    </source>
</evidence>
<dbReference type="PIRSF" id="PIRSF001259">
    <property type="entry name" value="RibA"/>
    <property type="match status" value="1"/>
</dbReference>
<protein>
    <recommendedName>
        <fullName evidence="8 14">3,4-dihydroxy-2-butanone 4-phosphate synthase</fullName>
        <shortName evidence="14">DHBP synthase</shortName>
        <ecNumber evidence="7 14">4.1.99.12</ecNumber>
    </recommendedName>
</protein>
<keyword evidence="11 14" id="KW-0460">Magnesium</keyword>
<dbReference type="InterPro" id="IPR000422">
    <property type="entry name" value="DHBP_synthase_RibB"/>
</dbReference>
<dbReference type="Proteomes" id="UP000519004">
    <property type="component" value="Unassembled WGS sequence"/>
</dbReference>
<dbReference type="FunFam" id="3.90.870.10:FF:000001">
    <property type="entry name" value="Riboflavin biosynthesis protein RibBA"/>
    <property type="match status" value="1"/>
</dbReference>
<proteinExistence type="inferred from homology"/>
<dbReference type="UniPathway" id="UPA00275">
    <property type="reaction ID" value="UER00399"/>
</dbReference>
<evidence type="ECO:0000256" key="7">
    <source>
        <dbReference type="ARBA" id="ARBA00012153"/>
    </source>
</evidence>
<evidence type="ECO:0000256" key="12">
    <source>
        <dbReference type="ARBA" id="ARBA00023211"/>
    </source>
</evidence>
<evidence type="ECO:0000313" key="16">
    <source>
        <dbReference type="EMBL" id="MBB5014530.1"/>
    </source>
</evidence>
<evidence type="ECO:0000256" key="2">
    <source>
        <dbReference type="ARBA" id="ARBA00001936"/>
    </source>
</evidence>
<keyword evidence="12 14" id="KW-0464">Manganese</keyword>
<keyword evidence="17" id="KW-1185">Reference proteome</keyword>
<evidence type="ECO:0000259" key="15">
    <source>
        <dbReference type="Pfam" id="PF00925"/>
    </source>
</evidence>
<feature type="domain" description="GTP cyclohydrolase II" evidence="15">
    <location>
        <begin position="208"/>
        <end position="362"/>
    </location>
</feature>
<dbReference type="EMBL" id="JACHHX010000002">
    <property type="protein sequence ID" value="MBB5014530.1"/>
    <property type="molecule type" value="Genomic_DNA"/>
</dbReference>
<comment type="cofactor">
    <cofactor evidence="14">
        <name>Mg(2+)</name>
        <dbReference type="ChEBI" id="CHEBI:18420"/>
    </cofactor>
    <cofactor evidence="14">
        <name>Mn(2+)</name>
        <dbReference type="ChEBI" id="CHEBI:29035"/>
    </cofactor>
    <text evidence="14">Binds 2 divalent metal cations per subunit. Magnesium or manganese.</text>
</comment>
<evidence type="ECO:0000256" key="4">
    <source>
        <dbReference type="ARBA" id="ARBA00004904"/>
    </source>
</evidence>
<gene>
    <name evidence="14" type="primary">ribB</name>
    <name evidence="16" type="ORF">HNQ58_000404</name>
</gene>
<evidence type="ECO:0000256" key="8">
    <source>
        <dbReference type="ARBA" id="ARBA00018836"/>
    </source>
</evidence>
<keyword evidence="9 14" id="KW-0686">Riboflavin biosynthesis</keyword>
<keyword evidence="16" id="KW-0378">Hydrolase</keyword>
<comment type="similarity">
    <text evidence="5">In the N-terminal section; belongs to the DHBP synthase family.</text>
</comment>
<comment type="caution">
    <text evidence="16">The sequence shown here is derived from an EMBL/GenBank/DDBJ whole genome shotgun (WGS) entry which is preliminary data.</text>
</comment>
<evidence type="ECO:0000256" key="3">
    <source>
        <dbReference type="ARBA" id="ARBA00002284"/>
    </source>
</evidence>
<evidence type="ECO:0000256" key="13">
    <source>
        <dbReference type="ARBA" id="ARBA00023239"/>
    </source>
</evidence>
<reference evidence="16 17" key="1">
    <citation type="submission" date="2020-08" db="EMBL/GenBank/DDBJ databases">
        <title>Genomic Encyclopedia of Type Strains, Phase IV (KMG-IV): sequencing the most valuable type-strain genomes for metagenomic binning, comparative biology and taxonomic classification.</title>
        <authorList>
            <person name="Goeker M."/>
        </authorList>
    </citation>
    <scope>NUCLEOTIDE SEQUENCE [LARGE SCALE GENOMIC DNA]</scope>
    <source>
        <strain evidence="16 17">DSM 25897</strain>
    </source>
</reference>
<feature type="site" description="Essential for catalytic activity" evidence="14">
    <location>
        <position position="164"/>
    </location>
</feature>
<dbReference type="GO" id="GO:0008686">
    <property type="term" value="F:3,4-dihydroxy-2-butanone-4-phosphate synthase activity"/>
    <property type="evidence" value="ECO:0007669"/>
    <property type="project" value="UniProtKB-UniRule"/>
</dbReference>
<comment type="function">
    <text evidence="3 14">Catalyzes the conversion of D-ribulose 5-phosphate to formate and 3,4-dihydroxy-2-butanone 4-phosphate.</text>
</comment>
<feature type="site" description="Essential for catalytic activity" evidence="14">
    <location>
        <position position="126"/>
    </location>
</feature>
<keyword evidence="13 14" id="KW-0456">Lyase</keyword>
<dbReference type="HAMAP" id="MF_00180">
    <property type="entry name" value="RibB"/>
    <property type="match status" value="1"/>
</dbReference>
<comment type="similarity">
    <text evidence="6">In the C-terminal section; belongs to the GTP cyclohydrolase II family.</text>
</comment>
<comment type="similarity">
    <text evidence="14">Belongs to the DHBP synthase family.</text>
</comment>
<dbReference type="Pfam" id="PF00925">
    <property type="entry name" value="GTP_cyclohydro2"/>
    <property type="match status" value="1"/>
</dbReference>
<evidence type="ECO:0000256" key="9">
    <source>
        <dbReference type="ARBA" id="ARBA00022619"/>
    </source>
</evidence>
<dbReference type="EC" id="4.1.99.12" evidence="7 14"/>
<evidence type="ECO:0000256" key="11">
    <source>
        <dbReference type="ARBA" id="ARBA00022842"/>
    </source>
</evidence>
<dbReference type="InterPro" id="IPR017945">
    <property type="entry name" value="DHBP_synth_RibB-like_a/b_dom"/>
</dbReference>
<dbReference type="GO" id="GO:0030145">
    <property type="term" value="F:manganese ion binding"/>
    <property type="evidence" value="ECO:0007669"/>
    <property type="project" value="UniProtKB-UniRule"/>
</dbReference>
<comment type="subunit">
    <text evidence="14">Homodimer.</text>
</comment>
<dbReference type="GO" id="GO:0003935">
    <property type="term" value="F:GTP cyclohydrolase II activity"/>
    <property type="evidence" value="ECO:0007669"/>
    <property type="project" value="TreeGrafter"/>
</dbReference>
<sequence>MSFSPIPELLEEIRAGRMVVIVDDEDRENEGDLIMAAELVRPADINFMVTHARGLVCLALTKERCRQLALPPMVRDNRSPYHTNFTVSIEAAEGVTTGISAYDRAHTIRTAVRPDAKPEDLTQPGHIFPLMAQPGGVLNRAGHTEAAVDLALLAGLEPAGVLVEILNADGSMARRPELEAFAREHGLKIGSIEDLIRYRLETEHTVERVDAREIDTAYGPFHLYTYRDRIARDIHFALVRGAPRGDAPTLVRVHVKNPLSDVLHWQRPDFGVPVTEVLREIAAVGEGVLVVLSDQAGPESLLARLRQHPEPEAERGRVAEWRRNGAGAQILADLGLRRLRVIGAPRRQIGLAGYGLEVVEFVEVGTG</sequence>
<keyword evidence="10 14" id="KW-0479">Metal-binding</keyword>
<dbReference type="PANTHER" id="PTHR21327:SF34">
    <property type="entry name" value="3,4-DIHYDROXY-2-BUTANONE 4-PHOSPHATE SYNTHASE"/>
    <property type="match status" value="1"/>
</dbReference>
<dbReference type="GO" id="GO:0000287">
    <property type="term" value="F:magnesium ion binding"/>
    <property type="evidence" value="ECO:0007669"/>
    <property type="project" value="UniProtKB-UniRule"/>
</dbReference>
<dbReference type="Pfam" id="PF00926">
    <property type="entry name" value="DHBP_synthase"/>
    <property type="match status" value="1"/>
</dbReference>
<dbReference type="NCBIfam" id="TIGR00506">
    <property type="entry name" value="ribB"/>
    <property type="match status" value="1"/>
</dbReference>
<evidence type="ECO:0000313" key="17">
    <source>
        <dbReference type="Proteomes" id="UP000519004"/>
    </source>
</evidence>
<organism evidence="16 17">
    <name type="scientific">Rehaibacterium terrae</name>
    <dbReference type="NCBI Taxonomy" id="1341696"/>
    <lineage>
        <taxon>Bacteria</taxon>
        <taxon>Pseudomonadati</taxon>
        <taxon>Pseudomonadota</taxon>
        <taxon>Gammaproteobacteria</taxon>
        <taxon>Lysobacterales</taxon>
        <taxon>Lysobacteraceae</taxon>
        <taxon>Rehaibacterium</taxon>
    </lineage>
</organism>
<comment type="catalytic activity">
    <reaction evidence="1 14">
        <text>D-ribulose 5-phosphate = (2S)-2-hydroxy-3-oxobutyl phosphate + formate + H(+)</text>
        <dbReference type="Rhea" id="RHEA:18457"/>
        <dbReference type="ChEBI" id="CHEBI:15378"/>
        <dbReference type="ChEBI" id="CHEBI:15740"/>
        <dbReference type="ChEBI" id="CHEBI:58121"/>
        <dbReference type="ChEBI" id="CHEBI:58830"/>
        <dbReference type="EC" id="4.1.99.12"/>
    </reaction>
</comment>
<feature type="binding site" evidence="14">
    <location>
        <position position="143"/>
    </location>
    <ligand>
        <name>Mg(2+)</name>
        <dbReference type="ChEBI" id="CHEBI:18420"/>
        <label>2</label>
    </ligand>
</feature>
<feature type="binding site" evidence="14">
    <location>
        <begin position="140"/>
        <end position="144"/>
    </location>
    <ligand>
        <name>D-ribulose 5-phosphate</name>
        <dbReference type="ChEBI" id="CHEBI:58121"/>
    </ligand>
</feature>
<feature type="binding site" evidence="14">
    <location>
        <begin position="27"/>
        <end position="28"/>
    </location>
    <ligand>
        <name>D-ribulose 5-phosphate</name>
        <dbReference type="ChEBI" id="CHEBI:58121"/>
    </ligand>
</feature>
<dbReference type="GO" id="GO:0009231">
    <property type="term" value="P:riboflavin biosynthetic process"/>
    <property type="evidence" value="ECO:0007669"/>
    <property type="project" value="UniProtKB-UniRule"/>
</dbReference>
<dbReference type="InterPro" id="IPR036144">
    <property type="entry name" value="RibA-like_sf"/>
</dbReference>
<dbReference type="Gene3D" id="3.40.50.10990">
    <property type="entry name" value="GTP cyclohydrolase II"/>
    <property type="match status" value="1"/>
</dbReference>
<dbReference type="GO" id="GO:0005829">
    <property type="term" value="C:cytosol"/>
    <property type="evidence" value="ECO:0007669"/>
    <property type="project" value="TreeGrafter"/>
</dbReference>
<comment type="cofactor">
    <cofactor evidence="2">
        <name>Mn(2+)</name>
        <dbReference type="ChEBI" id="CHEBI:29035"/>
    </cofactor>
</comment>
<evidence type="ECO:0000256" key="10">
    <source>
        <dbReference type="ARBA" id="ARBA00022723"/>
    </source>
</evidence>
<name>A0A7W7V788_9GAMM</name>
<feature type="binding site" evidence="14">
    <location>
        <position position="28"/>
    </location>
    <ligand>
        <name>Mg(2+)</name>
        <dbReference type="ChEBI" id="CHEBI:18420"/>
        <label>2</label>
    </ligand>
</feature>
<feature type="binding site" evidence="14">
    <location>
        <position position="28"/>
    </location>
    <ligand>
        <name>Mg(2+)</name>
        <dbReference type="ChEBI" id="CHEBI:18420"/>
        <label>1</label>
    </ligand>
</feature>